<evidence type="ECO:0000313" key="2">
    <source>
        <dbReference type="Proteomes" id="UP000193648"/>
    </source>
</evidence>
<dbReference type="RefSeq" id="XP_021878609.1">
    <property type="nucleotide sequence ID" value="XM_022026740.1"/>
</dbReference>
<keyword evidence="2" id="KW-1185">Reference proteome</keyword>
<name>A0A1Y2GGG7_9FUNG</name>
<dbReference type="AlphaFoldDB" id="A0A1Y2GGG7"/>
<dbReference type="InParanoid" id="A0A1Y2GGG7"/>
<gene>
    <name evidence="1" type="ORF">BCR41DRAFT_373126</name>
</gene>
<dbReference type="EMBL" id="MCFF01000036">
    <property type="protein sequence ID" value="ORZ08826.1"/>
    <property type="molecule type" value="Genomic_DNA"/>
</dbReference>
<reference evidence="1 2" key="1">
    <citation type="submission" date="2016-07" db="EMBL/GenBank/DDBJ databases">
        <title>Pervasive Adenine N6-methylation of Active Genes in Fungi.</title>
        <authorList>
            <consortium name="DOE Joint Genome Institute"/>
            <person name="Mondo S.J."/>
            <person name="Dannebaum R.O."/>
            <person name="Kuo R.C."/>
            <person name="Labutti K."/>
            <person name="Haridas S."/>
            <person name="Kuo A."/>
            <person name="Salamov A."/>
            <person name="Ahrendt S.R."/>
            <person name="Lipzen A."/>
            <person name="Sullivan W."/>
            <person name="Andreopoulos W.B."/>
            <person name="Clum A."/>
            <person name="Lindquist E."/>
            <person name="Daum C."/>
            <person name="Ramamoorthy G.K."/>
            <person name="Gryganskyi A."/>
            <person name="Culley D."/>
            <person name="Magnuson J.K."/>
            <person name="James T.Y."/>
            <person name="O'Malley M.A."/>
            <person name="Stajich J.E."/>
            <person name="Spatafora J.W."/>
            <person name="Visel A."/>
            <person name="Grigoriev I.V."/>
        </authorList>
    </citation>
    <scope>NUCLEOTIDE SEQUENCE [LARGE SCALE GENOMIC DNA]</scope>
    <source>
        <strain evidence="1 2">NRRL 3116</strain>
    </source>
</reference>
<proteinExistence type="predicted"/>
<dbReference type="Proteomes" id="UP000193648">
    <property type="component" value="Unassembled WGS sequence"/>
</dbReference>
<sequence>MAPQDLTQRDNNAMHRGLPASWDHALPLQLHLEYVSVPLLSHSLTHQLSASPLEGLASASRLHSQMMSSMLGIQPSNRIFLRTPLPLALALNALQMQSLQVSLGLLDSGPPLVRCRYQSHNHCLRGNMSTGIIEKERAGQSQIQLPFQFPFLLQPPSLHQVQRKVVVDFHEQALKDLAGVQESGAWSDETLWAALAREYCRVRQRRCVTSTFH</sequence>
<accession>A0A1Y2GGG7</accession>
<organism evidence="1 2">
    <name type="scientific">Lobosporangium transversale</name>
    <dbReference type="NCBI Taxonomy" id="64571"/>
    <lineage>
        <taxon>Eukaryota</taxon>
        <taxon>Fungi</taxon>
        <taxon>Fungi incertae sedis</taxon>
        <taxon>Mucoromycota</taxon>
        <taxon>Mortierellomycotina</taxon>
        <taxon>Mortierellomycetes</taxon>
        <taxon>Mortierellales</taxon>
        <taxon>Mortierellaceae</taxon>
        <taxon>Lobosporangium</taxon>
    </lineage>
</organism>
<comment type="caution">
    <text evidence="1">The sequence shown here is derived from an EMBL/GenBank/DDBJ whole genome shotgun (WGS) entry which is preliminary data.</text>
</comment>
<dbReference type="GeneID" id="33568583"/>
<evidence type="ECO:0000313" key="1">
    <source>
        <dbReference type="EMBL" id="ORZ08826.1"/>
    </source>
</evidence>
<protein>
    <submittedName>
        <fullName evidence="1">Uncharacterized protein</fullName>
    </submittedName>
</protein>